<evidence type="ECO:0000259" key="10">
    <source>
        <dbReference type="PROSITE" id="PS50928"/>
    </source>
</evidence>
<keyword evidence="4" id="KW-0813">Transport</keyword>
<gene>
    <name evidence="11" type="ORF">Q664_43410</name>
</gene>
<sequence>MKQHTFRRAVGGALTSLTGLAALLIVAMLAIILFDVVRGGIGHVSWSFLSQPPSDGMMAGGIFPALYGTAALTLLMTLAVMPVGVLTAVYLHEYAPPGSRLAAAVRIAVVNLAGVPSIVFGLFGLGFFIHFVGGSMDRLLGYQELNWGQPGILWASLTLAVLTLPVVIVSTEEALRAVPMDHRTASLALGATRSQTLARVVLPGALPGILTGTVLAVSRGAGEVAPILFTGAAYFLPDLPDTLNSQFMHLGYHTYVLATQSPDVEATRPLLYATVLVLLALTFVLNLVAVLIRARTRRRASASH</sequence>
<evidence type="ECO:0000256" key="1">
    <source>
        <dbReference type="ARBA" id="ARBA00004651"/>
    </source>
</evidence>
<evidence type="ECO:0000256" key="5">
    <source>
        <dbReference type="ARBA" id="ARBA00022475"/>
    </source>
</evidence>
<reference evidence="11 12" key="1">
    <citation type="submission" date="2014-07" db="EMBL/GenBank/DDBJ databases">
        <title>Draft Genome Sequence of Gephyronic Acid Producer, Cystobacter violaceus Strain Cb vi76.</title>
        <authorList>
            <person name="Stevens D.C."/>
            <person name="Young J."/>
            <person name="Carmichael R."/>
            <person name="Tan J."/>
            <person name="Taylor R.E."/>
        </authorList>
    </citation>
    <scope>NUCLEOTIDE SEQUENCE [LARGE SCALE GENOMIC DNA]</scope>
    <source>
        <strain evidence="11 12">Cb vi76</strain>
    </source>
</reference>
<evidence type="ECO:0000313" key="11">
    <source>
        <dbReference type="EMBL" id="KFA88110.1"/>
    </source>
</evidence>
<dbReference type="PROSITE" id="PS50928">
    <property type="entry name" value="ABC_TM1"/>
    <property type="match status" value="1"/>
</dbReference>
<dbReference type="PANTHER" id="PTHR43470:SF6">
    <property type="entry name" value="PHOSPHATE TRANSPORT SYSTEM PERMEASE PROTEIN PSTA"/>
    <property type="match status" value="1"/>
</dbReference>
<dbReference type="NCBIfam" id="TIGR00974">
    <property type="entry name" value="3a0107s02c"/>
    <property type="match status" value="1"/>
</dbReference>
<evidence type="ECO:0000256" key="7">
    <source>
        <dbReference type="ARBA" id="ARBA00022989"/>
    </source>
</evidence>
<dbReference type="EMBL" id="JPMI01000303">
    <property type="protein sequence ID" value="KFA88110.1"/>
    <property type="molecule type" value="Genomic_DNA"/>
</dbReference>
<feature type="transmembrane region" description="Helical" evidence="9">
    <location>
        <begin position="270"/>
        <end position="292"/>
    </location>
</feature>
<feature type="transmembrane region" description="Helical" evidence="9">
    <location>
        <begin position="12"/>
        <end position="34"/>
    </location>
</feature>
<dbReference type="Pfam" id="PF00528">
    <property type="entry name" value="BPD_transp_1"/>
    <property type="match status" value="1"/>
</dbReference>
<dbReference type="InterPro" id="IPR005672">
    <property type="entry name" value="Phosphate_PstA"/>
</dbReference>
<evidence type="ECO:0000256" key="9">
    <source>
        <dbReference type="RuleBase" id="RU363043"/>
    </source>
</evidence>
<dbReference type="CDD" id="cd06261">
    <property type="entry name" value="TM_PBP2"/>
    <property type="match status" value="1"/>
</dbReference>
<dbReference type="GO" id="GO:0005886">
    <property type="term" value="C:plasma membrane"/>
    <property type="evidence" value="ECO:0007669"/>
    <property type="project" value="UniProtKB-SubCell"/>
</dbReference>
<keyword evidence="5 9" id="KW-1003">Cell membrane</keyword>
<comment type="similarity">
    <text evidence="2 9">Belongs to the binding-protein-dependent transport system permease family. CysTW subfamily.</text>
</comment>
<name>A0A084SI25_9BACT</name>
<evidence type="ECO:0000256" key="2">
    <source>
        <dbReference type="ARBA" id="ARBA00007069"/>
    </source>
</evidence>
<feature type="domain" description="ABC transmembrane type-1" evidence="10">
    <location>
        <begin position="66"/>
        <end position="289"/>
    </location>
</feature>
<dbReference type="RefSeq" id="WP_043409873.1">
    <property type="nucleotide sequence ID" value="NZ_JPMI01000303.1"/>
</dbReference>
<comment type="caution">
    <text evidence="11">The sequence shown here is derived from an EMBL/GenBank/DDBJ whole genome shotgun (WGS) entry which is preliminary data.</text>
</comment>
<evidence type="ECO:0000256" key="4">
    <source>
        <dbReference type="ARBA" id="ARBA00022448"/>
    </source>
</evidence>
<dbReference type="PANTHER" id="PTHR43470">
    <property type="entry name" value="PHOSPHATE TRANSPORT SYSTEM PERMEASE PROTEIN PSTA-RELATED"/>
    <property type="match status" value="1"/>
</dbReference>
<comment type="subcellular location">
    <subcellularLocation>
        <location evidence="1 9">Cell membrane</location>
        <topology evidence="1 9">Multi-pass membrane protein</topology>
    </subcellularLocation>
</comment>
<keyword evidence="6 9" id="KW-0812">Transmembrane</keyword>
<evidence type="ECO:0000256" key="8">
    <source>
        <dbReference type="ARBA" id="ARBA00023136"/>
    </source>
</evidence>
<accession>A0A084SI25</accession>
<keyword evidence="8 9" id="KW-0472">Membrane</keyword>
<dbReference type="Gene3D" id="1.10.3720.10">
    <property type="entry name" value="MetI-like"/>
    <property type="match status" value="1"/>
</dbReference>
<dbReference type="GO" id="GO:0035435">
    <property type="term" value="P:phosphate ion transmembrane transport"/>
    <property type="evidence" value="ECO:0007669"/>
    <property type="project" value="InterPro"/>
</dbReference>
<dbReference type="GO" id="GO:0005315">
    <property type="term" value="F:phosphate transmembrane transporter activity"/>
    <property type="evidence" value="ECO:0007669"/>
    <property type="project" value="InterPro"/>
</dbReference>
<evidence type="ECO:0000313" key="12">
    <source>
        <dbReference type="Proteomes" id="UP000028547"/>
    </source>
</evidence>
<keyword evidence="7 9" id="KW-1133">Transmembrane helix</keyword>
<feature type="transmembrane region" description="Helical" evidence="9">
    <location>
        <begin position="152"/>
        <end position="175"/>
    </location>
</feature>
<evidence type="ECO:0000256" key="3">
    <source>
        <dbReference type="ARBA" id="ARBA00016864"/>
    </source>
</evidence>
<dbReference type="SUPFAM" id="SSF161098">
    <property type="entry name" value="MetI-like"/>
    <property type="match status" value="1"/>
</dbReference>
<dbReference type="Proteomes" id="UP000028547">
    <property type="component" value="Unassembled WGS sequence"/>
</dbReference>
<dbReference type="AlphaFoldDB" id="A0A084SI25"/>
<feature type="transmembrane region" description="Helical" evidence="9">
    <location>
        <begin position="65"/>
        <end position="91"/>
    </location>
</feature>
<feature type="transmembrane region" description="Helical" evidence="9">
    <location>
        <begin position="196"/>
        <end position="217"/>
    </location>
</feature>
<evidence type="ECO:0000256" key="6">
    <source>
        <dbReference type="ARBA" id="ARBA00022692"/>
    </source>
</evidence>
<protein>
    <recommendedName>
        <fullName evidence="3 9">Phosphate transport system permease protein PstA</fullName>
    </recommendedName>
</protein>
<feature type="transmembrane region" description="Helical" evidence="9">
    <location>
        <begin position="103"/>
        <end position="132"/>
    </location>
</feature>
<dbReference type="InterPro" id="IPR035906">
    <property type="entry name" value="MetI-like_sf"/>
</dbReference>
<proteinExistence type="inferred from homology"/>
<dbReference type="InterPro" id="IPR000515">
    <property type="entry name" value="MetI-like"/>
</dbReference>
<organism evidence="11 12">
    <name type="scientific">Archangium violaceum Cb vi76</name>
    <dbReference type="NCBI Taxonomy" id="1406225"/>
    <lineage>
        <taxon>Bacteria</taxon>
        <taxon>Pseudomonadati</taxon>
        <taxon>Myxococcota</taxon>
        <taxon>Myxococcia</taxon>
        <taxon>Myxococcales</taxon>
        <taxon>Cystobacterineae</taxon>
        <taxon>Archangiaceae</taxon>
        <taxon>Archangium</taxon>
    </lineage>
</organism>